<reference evidence="1 2" key="1">
    <citation type="submission" date="2019-11" db="EMBL/GenBank/DDBJ databases">
        <title>Whole genome sequence of Oryza granulata.</title>
        <authorList>
            <person name="Li W."/>
        </authorList>
    </citation>
    <scope>NUCLEOTIDE SEQUENCE [LARGE SCALE GENOMIC DNA]</scope>
    <source>
        <strain evidence="2">cv. Menghai</strain>
        <tissue evidence="1">Leaf</tissue>
    </source>
</reference>
<keyword evidence="2" id="KW-1185">Reference proteome</keyword>
<accession>A0A6G1ENP6</accession>
<dbReference type="OrthoDB" id="720058at2759"/>
<evidence type="ECO:0000313" key="2">
    <source>
        <dbReference type="Proteomes" id="UP000479710"/>
    </source>
</evidence>
<proteinExistence type="predicted"/>
<sequence>MDSEVEFGGYEEAGGSMDREEEACVMEIDPTNGATELSVAVIEPTEAVTDLGQAPAHVFDWDAIQIEEMRDDEGRLEIASEEQLYVLLGLRDEDEMTERATEGIVRVRKTVLGAYMHVLSILKFGGGEHMFPAARAYKRAVFDQHMSNVVSNPDVFH</sequence>
<comment type="caution">
    <text evidence="1">The sequence shown here is derived from an EMBL/GenBank/DDBJ whole genome shotgun (WGS) entry which is preliminary data.</text>
</comment>
<protein>
    <submittedName>
        <fullName evidence="1">Uncharacterized protein</fullName>
    </submittedName>
</protein>
<dbReference type="AlphaFoldDB" id="A0A6G1ENP6"/>
<gene>
    <name evidence="1" type="ORF">E2562_022081</name>
</gene>
<name>A0A6G1ENP6_9ORYZ</name>
<evidence type="ECO:0000313" key="1">
    <source>
        <dbReference type="EMBL" id="KAF0926253.1"/>
    </source>
</evidence>
<dbReference type="Proteomes" id="UP000479710">
    <property type="component" value="Unassembled WGS sequence"/>
</dbReference>
<dbReference type="EMBL" id="SPHZ02000003">
    <property type="protein sequence ID" value="KAF0926253.1"/>
    <property type="molecule type" value="Genomic_DNA"/>
</dbReference>
<organism evidence="1 2">
    <name type="scientific">Oryza meyeriana var. granulata</name>
    <dbReference type="NCBI Taxonomy" id="110450"/>
    <lineage>
        <taxon>Eukaryota</taxon>
        <taxon>Viridiplantae</taxon>
        <taxon>Streptophyta</taxon>
        <taxon>Embryophyta</taxon>
        <taxon>Tracheophyta</taxon>
        <taxon>Spermatophyta</taxon>
        <taxon>Magnoliopsida</taxon>
        <taxon>Liliopsida</taxon>
        <taxon>Poales</taxon>
        <taxon>Poaceae</taxon>
        <taxon>BOP clade</taxon>
        <taxon>Oryzoideae</taxon>
        <taxon>Oryzeae</taxon>
        <taxon>Oryzinae</taxon>
        <taxon>Oryza</taxon>
        <taxon>Oryza meyeriana</taxon>
    </lineage>
</organism>